<dbReference type="Proteomes" id="UP001428817">
    <property type="component" value="Unassembled WGS sequence"/>
</dbReference>
<comment type="caution">
    <text evidence="2">The sequence shown here is derived from an EMBL/GenBank/DDBJ whole genome shotgun (WGS) entry which is preliminary data.</text>
</comment>
<dbReference type="InterPro" id="IPR002347">
    <property type="entry name" value="SDR_fam"/>
</dbReference>
<dbReference type="InterPro" id="IPR036291">
    <property type="entry name" value="NAD(P)-bd_dom_sf"/>
</dbReference>
<name>A0ABP9QNR0_9PSEU</name>
<dbReference type="EMBL" id="BAABJP010000030">
    <property type="protein sequence ID" value="GAA5164613.1"/>
    <property type="molecule type" value="Genomic_DNA"/>
</dbReference>
<accession>A0ABP9QNR0</accession>
<reference evidence="3" key="1">
    <citation type="journal article" date="2019" name="Int. J. Syst. Evol. Microbiol.">
        <title>The Global Catalogue of Microorganisms (GCM) 10K type strain sequencing project: providing services to taxonomists for standard genome sequencing and annotation.</title>
        <authorList>
            <consortium name="The Broad Institute Genomics Platform"/>
            <consortium name="The Broad Institute Genome Sequencing Center for Infectious Disease"/>
            <person name="Wu L."/>
            <person name="Ma J."/>
        </authorList>
    </citation>
    <scope>NUCLEOTIDE SEQUENCE [LARGE SCALE GENOMIC DNA]</scope>
    <source>
        <strain evidence="3">JCM 18303</strain>
    </source>
</reference>
<evidence type="ECO:0000313" key="2">
    <source>
        <dbReference type="EMBL" id="GAA5164613.1"/>
    </source>
</evidence>
<dbReference type="Pfam" id="PF13561">
    <property type="entry name" value="adh_short_C2"/>
    <property type="match status" value="1"/>
</dbReference>
<dbReference type="Gene3D" id="3.40.50.720">
    <property type="entry name" value="NAD(P)-binding Rossmann-like Domain"/>
    <property type="match status" value="1"/>
</dbReference>
<dbReference type="PANTHER" id="PTHR42879:SF2">
    <property type="entry name" value="3-OXOACYL-[ACYL-CARRIER-PROTEIN] REDUCTASE FABG"/>
    <property type="match status" value="1"/>
</dbReference>
<protein>
    <submittedName>
        <fullName evidence="2">SDR family oxidoreductase</fullName>
    </submittedName>
</protein>
<organism evidence="2 3">
    <name type="scientific">Pseudonocardia eucalypti</name>
    <dbReference type="NCBI Taxonomy" id="648755"/>
    <lineage>
        <taxon>Bacteria</taxon>
        <taxon>Bacillati</taxon>
        <taxon>Actinomycetota</taxon>
        <taxon>Actinomycetes</taxon>
        <taxon>Pseudonocardiales</taxon>
        <taxon>Pseudonocardiaceae</taxon>
        <taxon>Pseudonocardia</taxon>
    </lineage>
</organism>
<dbReference type="RefSeq" id="WP_185062425.1">
    <property type="nucleotide sequence ID" value="NZ_BAABJP010000030.1"/>
</dbReference>
<comment type="similarity">
    <text evidence="1">Belongs to the short-chain dehydrogenases/reductases (SDR) family.</text>
</comment>
<keyword evidence="3" id="KW-1185">Reference proteome</keyword>
<dbReference type="PRINTS" id="PR00081">
    <property type="entry name" value="GDHRDH"/>
</dbReference>
<sequence length="258" mass="26883">MDLKLAGTTVLVTGAGQGLGRALGLGFAREGAHVAFHYNSSAEGAERGASEARALGANAVAVGGDLRDAAAVAALVTRTEQELGPIGVLVNNSAVTKTQRFLESTPEDWAPQIDVTVTGTLRITHAVAKRMAERRAGSIVNLMGDSGRVGESGLLVTATARSTTVGLTRSLAKELARFGIRANAVSLALVRTDNFDHHTGVPGSPAEDEKMKKILSMYPLRRVGRPDDITPMVLLLASPLSSWTTGQVVSVNGGYAMP</sequence>
<dbReference type="InterPro" id="IPR050259">
    <property type="entry name" value="SDR"/>
</dbReference>
<dbReference type="PANTHER" id="PTHR42879">
    <property type="entry name" value="3-OXOACYL-(ACYL-CARRIER-PROTEIN) REDUCTASE"/>
    <property type="match status" value="1"/>
</dbReference>
<dbReference type="SUPFAM" id="SSF51735">
    <property type="entry name" value="NAD(P)-binding Rossmann-fold domains"/>
    <property type="match status" value="1"/>
</dbReference>
<proteinExistence type="inferred from homology"/>
<evidence type="ECO:0000256" key="1">
    <source>
        <dbReference type="ARBA" id="ARBA00006484"/>
    </source>
</evidence>
<gene>
    <name evidence="2" type="ORF">GCM10023321_53320</name>
</gene>
<evidence type="ECO:0000313" key="3">
    <source>
        <dbReference type="Proteomes" id="UP001428817"/>
    </source>
</evidence>